<dbReference type="EMBL" id="CP022753">
    <property type="protein sequence ID" value="ASU81791.1"/>
    <property type="molecule type" value="Genomic_DNA"/>
</dbReference>
<reference evidence="2 3" key="1">
    <citation type="submission" date="2017-08" db="EMBL/GenBank/DDBJ databases">
        <title>The complete genome sequence of Nocardiopsis gilva YIM 90087.</title>
        <authorList>
            <person name="Yin M."/>
            <person name="Tang S."/>
        </authorList>
    </citation>
    <scope>NUCLEOTIDE SEQUENCE [LARGE SCALE GENOMIC DNA]</scope>
    <source>
        <strain evidence="2 3">YIM 90087</strain>
    </source>
</reference>
<dbReference type="Proteomes" id="UP000215005">
    <property type="component" value="Chromosome"/>
</dbReference>
<dbReference type="KEGG" id="ngv:CDO52_02400"/>
<keyword evidence="3" id="KW-1185">Reference proteome</keyword>
<evidence type="ECO:0000259" key="1">
    <source>
        <dbReference type="Pfam" id="PF13472"/>
    </source>
</evidence>
<dbReference type="InterPro" id="IPR036514">
    <property type="entry name" value="SGNH_hydro_sf"/>
</dbReference>
<evidence type="ECO:0000313" key="2">
    <source>
        <dbReference type="EMBL" id="ASU81791.1"/>
    </source>
</evidence>
<dbReference type="AlphaFoldDB" id="A0A223S0Z8"/>
<organism evidence="2 3">
    <name type="scientific">Nocardiopsis gilva YIM 90087</name>
    <dbReference type="NCBI Taxonomy" id="1235441"/>
    <lineage>
        <taxon>Bacteria</taxon>
        <taxon>Bacillati</taxon>
        <taxon>Actinomycetota</taxon>
        <taxon>Actinomycetes</taxon>
        <taxon>Streptosporangiales</taxon>
        <taxon>Nocardiopsidaceae</taxon>
        <taxon>Nocardiopsis</taxon>
    </lineage>
</organism>
<evidence type="ECO:0000313" key="3">
    <source>
        <dbReference type="Proteomes" id="UP000215005"/>
    </source>
</evidence>
<name>A0A223S0Z8_9ACTN</name>
<dbReference type="Pfam" id="PF13472">
    <property type="entry name" value="Lipase_GDSL_2"/>
    <property type="match status" value="1"/>
</dbReference>
<protein>
    <recommendedName>
        <fullName evidence="1">SGNH hydrolase-type esterase domain-containing protein</fullName>
    </recommendedName>
</protein>
<dbReference type="InterPro" id="IPR013830">
    <property type="entry name" value="SGNH_hydro"/>
</dbReference>
<dbReference type="SUPFAM" id="SSF52266">
    <property type="entry name" value="SGNH hydrolase"/>
    <property type="match status" value="1"/>
</dbReference>
<accession>A0A223S0Z8</accession>
<gene>
    <name evidence="2" type="ORF">CDO52_02400</name>
</gene>
<feature type="domain" description="SGNH hydrolase-type esterase" evidence="1">
    <location>
        <begin position="85"/>
        <end position="348"/>
    </location>
</feature>
<sequence length="361" mass="40205">MCTADIREEGLLNGNTDFAPQLQSYVEYVSNNGELHWVPYLMLFNRPNYRSRVLTTDSCGFRSSVTAEGPCSPGGAMPDGPVNIVLGGSIAFGYGASSDAHTISSRMSQLSPASRSAPARSRRPWLNLGAPGFNSTQEALLLLLHRHRMPEIRDVVVLSGLNNLVIAGLPQPAHGYGEFFFSEQHFRKIQGNVDPRPRWSPGRLVDAIRNAPASDDTEEQAGPELDERMDIAAANTAVDLDRIRACVADRGARIHFVLQPTAPWTRKTYTPEETALFEAMDSEQYNAWELFKPGFDAAVHSPYADRLEKVCKERYIPFLDLNSAFSEPEYADRWLFVDRVHLNDDGNQFAAEIIMSRLDLS</sequence>
<proteinExistence type="predicted"/>
<dbReference type="Gene3D" id="3.40.50.1110">
    <property type="entry name" value="SGNH hydrolase"/>
    <property type="match status" value="1"/>
</dbReference>